<protein>
    <recommendedName>
        <fullName evidence="1">Ribbon-helix-helix protein CopG domain-containing protein</fullName>
    </recommendedName>
</protein>
<evidence type="ECO:0000313" key="2">
    <source>
        <dbReference type="EMBL" id="GFO60224.1"/>
    </source>
</evidence>
<organism evidence="2 3">
    <name type="scientific">Geomonas silvestris</name>
    <dbReference type="NCBI Taxonomy" id="2740184"/>
    <lineage>
        <taxon>Bacteria</taxon>
        <taxon>Pseudomonadati</taxon>
        <taxon>Thermodesulfobacteriota</taxon>
        <taxon>Desulfuromonadia</taxon>
        <taxon>Geobacterales</taxon>
        <taxon>Geobacteraceae</taxon>
        <taxon>Geomonas</taxon>
    </lineage>
</organism>
<evidence type="ECO:0000259" key="1">
    <source>
        <dbReference type="Pfam" id="PF01402"/>
    </source>
</evidence>
<dbReference type="CDD" id="cd22233">
    <property type="entry name" value="RHH_CopAso-like"/>
    <property type="match status" value="1"/>
</dbReference>
<dbReference type="InterPro" id="IPR002145">
    <property type="entry name" value="CopG"/>
</dbReference>
<reference evidence="3" key="1">
    <citation type="submission" date="2020-06" db="EMBL/GenBank/DDBJ databases">
        <title>Draft genomic sequence of Geomonas sp. Red330.</title>
        <authorList>
            <person name="Itoh H."/>
            <person name="Zhenxing X."/>
            <person name="Ushijima N."/>
            <person name="Masuda Y."/>
            <person name="Shiratori Y."/>
            <person name="Senoo K."/>
        </authorList>
    </citation>
    <scope>NUCLEOTIDE SEQUENCE [LARGE SCALE GENOMIC DNA]</scope>
    <source>
        <strain evidence="3">Red330</strain>
    </source>
</reference>
<dbReference type="EMBL" id="BLXX01000007">
    <property type="protein sequence ID" value="GFO60224.1"/>
    <property type="molecule type" value="Genomic_DNA"/>
</dbReference>
<dbReference type="AlphaFoldDB" id="A0A6V8MJV9"/>
<sequence length="72" mass="8302">MRSVTLRLDDDLDQRLGNLARQTGRTKSYFAKLALQEFLDEQEDYVLAIASRDRNESTVSLDDLERELGLAR</sequence>
<feature type="domain" description="Ribbon-helix-helix protein CopG" evidence="1">
    <location>
        <begin position="3"/>
        <end position="41"/>
    </location>
</feature>
<proteinExistence type="predicted"/>
<comment type="caution">
    <text evidence="2">The sequence shown here is derived from an EMBL/GenBank/DDBJ whole genome shotgun (WGS) entry which is preliminary data.</text>
</comment>
<name>A0A6V8MJV9_9BACT</name>
<dbReference type="SUPFAM" id="SSF47598">
    <property type="entry name" value="Ribbon-helix-helix"/>
    <property type="match status" value="1"/>
</dbReference>
<evidence type="ECO:0000313" key="3">
    <source>
        <dbReference type="Proteomes" id="UP000556026"/>
    </source>
</evidence>
<gene>
    <name evidence="2" type="ORF">GMST_25490</name>
</gene>
<keyword evidence="3" id="KW-1185">Reference proteome</keyword>
<dbReference type="GO" id="GO:0006355">
    <property type="term" value="P:regulation of DNA-templated transcription"/>
    <property type="evidence" value="ECO:0007669"/>
    <property type="project" value="InterPro"/>
</dbReference>
<dbReference type="Pfam" id="PF01402">
    <property type="entry name" value="RHH_1"/>
    <property type="match status" value="1"/>
</dbReference>
<dbReference type="RefSeq" id="WP_183355035.1">
    <property type="nucleotide sequence ID" value="NZ_BLXX01000007.1"/>
</dbReference>
<dbReference type="InterPro" id="IPR010985">
    <property type="entry name" value="Ribbon_hlx_hlx"/>
</dbReference>
<accession>A0A6V8MJV9</accession>
<dbReference type="Proteomes" id="UP000556026">
    <property type="component" value="Unassembled WGS sequence"/>
</dbReference>